<evidence type="ECO:0000256" key="1">
    <source>
        <dbReference type="SAM" id="MobiDB-lite"/>
    </source>
</evidence>
<dbReference type="AlphaFoldDB" id="A0A225V6F7"/>
<feature type="compositionally biased region" description="Acidic residues" evidence="1">
    <location>
        <begin position="335"/>
        <end position="349"/>
    </location>
</feature>
<proteinExistence type="predicted"/>
<gene>
    <name evidence="2" type="ORF">PHMEG_00028890</name>
</gene>
<organism evidence="2 3">
    <name type="scientific">Phytophthora megakarya</name>
    <dbReference type="NCBI Taxonomy" id="4795"/>
    <lineage>
        <taxon>Eukaryota</taxon>
        <taxon>Sar</taxon>
        <taxon>Stramenopiles</taxon>
        <taxon>Oomycota</taxon>
        <taxon>Peronosporomycetes</taxon>
        <taxon>Peronosporales</taxon>
        <taxon>Peronosporaceae</taxon>
        <taxon>Phytophthora</taxon>
    </lineage>
</organism>
<evidence type="ECO:0000313" key="2">
    <source>
        <dbReference type="EMBL" id="OWZ00010.1"/>
    </source>
</evidence>
<dbReference type="EMBL" id="NBNE01007978">
    <property type="protein sequence ID" value="OWZ00010.1"/>
    <property type="molecule type" value="Genomic_DNA"/>
</dbReference>
<evidence type="ECO:0000313" key="3">
    <source>
        <dbReference type="Proteomes" id="UP000198211"/>
    </source>
</evidence>
<comment type="caution">
    <text evidence="2">The sequence shown here is derived from an EMBL/GenBank/DDBJ whole genome shotgun (WGS) entry which is preliminary data.</text>
</comment>
<feature type="compositionally biased region" description="Basic and acidic residues" evidence="1">
    <location>
        <begin position="265"/>
        <end position="291"/>
    </location>
</feature>
<name>A0A225V6F7_9STRA</name>
<feature type="region of interest" description="Disordered" evidence="1">
    <location>
        <begin position="265"/>
        <end position="358"/>
    </location>
</feature>
<keyword evidence="3" id="KW-1185">Reference proteome</keyword>
<protein>
    <submittedName>
        <fullName evidence="2">Uncharacterized protein</fullName>
    </submittedName>
</protein>
<accession>A0A225V6F7</accession>
<dbReference type="Proteomes" id="UP000198211">
    <property type="component" value="Unassembled WGS sequence"/>
</dbReference>
<reference evidence="3" key="1">
    <citation type="submission" date="2017-03" db="EMBL/GenBank/DDBJ databases">
        <title>Phytopthora megakarya and P. palmivora, two closely related causual agents of cacao black pod achieved similar genome size and gene model numbers by different mechanisms.</title>
        <authorList>
            <person name="Ali S."/>
            <person name="Shao J."/>
            <person name="Larry D.J."/>
            <person name="Kronmiller B."/>
            <person name="Shen D."/>
            <person name="Strem M.D."/>
            <person name="Melnick R.L."/>
            <person name="Guiltinan M.J."/>
            <person name="Tyler B.M."/>
            <person name="Meinhardt L.W."/>
            <person name="Bailey B.A."/>
        </authorList>
    </citation>
    <scope>NUCLEOTIDE SEQUENCE [LARGE SCALE GENOMIC DNA]</scope>
    <source>
        <strain evidence="3">zdho120</strain>
    </source>
</reference>
<sequence length="395" mass="43941">MWSMTGDAAQHMQFTHALPGGMVFAAQGDGIQSESSLGVQVTEDVLPVSPMPANPDDVVMSESGRVIIGSDNRWRTSRKYAHRLRSSPSDDSPIQRRRSETLAFEAFEAVIQTVAKSVDQVGNDEPLRKVALFGDVALNAMRSTQDMSARMESKQDTTQDQLNQRVDQAFQAIQMLAARPGVVKNVAVPNVEAPTAPVQAVPSEATSHEVIRALKAAETQLQERRQRREAEAKKATESWATKSLNDQWESVMSAQMQRLQEEITSLKKARNQDPKANRRTRIQDRKEERLPSEVTTDGGKKRRELQDKEPPKKKLRTKPSRQDEDHSGPSSSGESSEEDDSSSDPDSSSDDMPPYTIMVTNAKGGNMLTLRTFTNALDDFDEKHRRHVVDDGRSS</sequence>